<dbReference type="InterPro" id="IPR036866">
    <property type="entry name" value="RibonucZ/Hydroxyglut_hydro"/>
</dbReference>
<comment type="caution">
    <text evidence="2">The sequence shown here is derived from an EMBL/GenBank/DDBJ whole genome shotgun (WGS) entry which is preliminary data.</text>
</comment>
<dbReference type="InterPro" id="IPR001279">
    <property type="entry name" value="Metallo-B-lactamas"/>
</dbReference>
<organism evidence="2 3">
    <name type="scientific">Candidatus Argoarchaeum ethanivorans</name>
    <dbReference type="NCBI Taxonomy" id="2608793"/>
    <lineage>
        <taxon>Archaea</taxon>
        <taxon>Methanobacteriati</taxon>
        <taxon>Methanobacteriota</taxon>
        <taxon>Stenosarchaea group</taxon>
        <taxon>Methanomicrobia</taxon>
        <taxon>Methanosarcinales</taxon>
        <taxon>Methanosarcinales incertae sedis</taxon>
        <taxon>GOM Arc I cluster</taxon>
        <taxon>Candidatus Argoarchaeum</taxon>
    </lineage>
</organism>
<dbReference type="PANTHER" id="PTHR13754:SF13">
    <property type="entry name" value="METALLO-BETA-LACTAMASE SUPERFAMILY PROTEIN (AFU_ORTHOLOGUE AFUA_3G07630)"/>
    <property type="match status" value="1"/>
</dbReference>
<dbReference type="PANTHER" id="PTHR13754">
    <property type="entry name" value="METALLO-BETA-LACTAMASE SUPERFAMILY PROTEIN"/>
    <property type="match status" value="1"/>
</dbReference>
<accession>A0A812A277</accession>
<feature type="domain" description="Metallo-beta-lactamase" evidence="1">
    <location>
        <begin position="4"/>
        <end position="57"/>
    </location>
</feature>
<dbReference type="Proteomes" id="UP000614580">
    <property type="component" value="Unassembled WGS sequence"/>
</dbReference>
<protein>
    <recommendedName>
        <fullName evidence="1">Metallo-beta-lactamase domain-containing protein</fullName>
    </recommendedName>
</protein>
<dbReference type="Pfam" id="PF00753">
    <property type="entry name" value="Lactamase_B"/>
    <property type="match status" value="1"/>
</dbReference>
<sequence>MKKLNIDPSIIEEIFISHSHWDHTGGLSDFLAVNPVKVYVPASYSKPDGARDVVKVKEPLRIHENIFSTGELGGIEQSLVVKTELGIVVIAGCSHPGVGGNPKSGIAFWKGLCTYRRAARIQRV</sequence>
<evidence type="ECO:0000313" key="3">
    <source>
        <dbReference type="Proteomes" id="UP000614580"/>
    </source>
</evidence>
<dbReference type="AlphaFoldDB" id="A0A812A277"/>
<reference evidence="2" key="1">
    <citation type="submission" date="2020-12" db="EMBL/GenBank/DDBJ databases">
        <authorList>
            <person name="Hahn C.J."/>
            <person name="Laso-Perez R."/>
            <person name="Vulcano F."/>
            <person name="Vaziourakis K.-M."/>
            <person name="Stokke R."/>
            <person name="Steen I.H."/>
            <person name="Teske A."/>
            <person name="Boetius A."/>
            <person name="Liebeke M."/>
            <person name="Amann R."/>
            <person name="Knittel K."/>
        </authorList>
    </citation>
    <scope>NUCLEOTIDE SEQUENCE</scope>
    <source>
        <strain evidence="2">Gfbio:c6db26ca-90af-429b-aeed-0e3e8aed0b5e:GoM-Arc1_AMV-AAA_792_C10</strain>
    </source>
</reference>
<dbReference type="InterPro" id="IPR052926">
    <property type="entry name" value="Metallo-beta-lactamase_dom"/>
</dbReference>
<dbReference type="GO" id="GO:0016740">
    <property type="term" value="F:transferase activity"/>
    <property type="evidence" value="ECO:0007669"/>
    <property type="project" value="TreeGrafter"/>
</dbReference>
<proteinExistence type="predicted"/>
<evidence type="ECO:0000259" key="1">
    <source>
        <dbReference type="Pfam" id="PF00753"/>
    </source>
</evidence>
<dbReference type="Gene3D" id="3.60.15.10">
    <property type="entry name" value="Ribonuclease Z/Hydroxyacylglutathione hydrolase-like"/>
    <property type="match status" value="2"/>
</dbReference>
<gene>
    <name evidence="2" type="ORF">DNFNHJIP_00672</name>
</gene>
<evidence type="ECO:0000313" key="2">
    <source>
        <dbReference type="EMBL" id="CAD7767264.1"/>
    </source>
</evidence>
<name>A0A812A277_9EURY</name>
<dbReference type="SUPFAM" id="SSF56281">
    <property type="entry name" value="Metallo-hydrolase/oxidoreductase"/>
    <property type="match status" value="1"/>
</dbReference>
<dbReference type="EMBL" id="CAJHZY010000106">
    <property type="protein sequence ID" value="CAD7767264.1"/>
    <property type="molecule type" value="Genomic_DNA"/>
</dbReference>